<dbReference type="RefSeq" id="WP_187717300.1">
    <property type="nucleotide sequence ID" value="NZ_JACTAH010000001.1"/>
</dbReference>
<dbReference type="PANTHER" id="PTHR30164">
    <property type="entry name" value="MTFA PEPTIDASE"/>
    <property type="match status" value="1"/>
</dbReference>
<organism evidence="1 2">
    <name type="scientific">Thauera sedimentorum</name>
    <dbReference type="NCBI Taxonomy" id="2767595"/>
    <lineage>
        <taxon>Bacteria</taxon>
        <taxon>Pseudomonadati</taxon>
        <taxon>Pseudomonadota</taxon>
        <taxon>Betaproteobacteria</taxon>
        <taxon>Rhodocyclales</taxon>
        <taxon>Zoogloeaceae</taxon>
        <taxon>Thauera</taxon>
    </lineage>
</organism>
<dbReference type="EMBL" id="JACYTO010000001">
    <property type="protein sequence ID" value="MBD8502522.1"/>
    <property type="molecule type" value="Genomic_DNA"/>
</dbReference>
<dbReference type="Gene3D" id="3.40.390.10">
    <property type="entry name" value="Collagenase (Catalytic Domain)"/>
    <property type="match status" value="1"/>
</dbReference>
<gene>
    <name evidence="1" type="ORF">IFO67_06460</name>
</gene>
<comment type="caution">
    <text evidence="1">The sequence shown here is derived from an EMBL/GenBank/DDBJ whole genome shotgun (WGS) entry which is preliminary data.</text>
</comment>
<dbReference type="SUPFAM" id="SSF55486">
    <property type="entry name" value="Metalloproteases ('zincins'), catalytic domain"/>
    <property type="match status" value="1"/>
</dbReference>
<evidence type="ECO:0000313" key="1">
    <source>
        <dbReference type="EMBL" id="MBD8502522.1"/>
    </source>
</evidence>
<dbReference type="Pfam" id="PF06167">
    <property type="entry name" value="Peptidase_M90"/>
    <property type="match status" value="1"/>
</dbReference>
<dbReference type="Gene3D" id="1.10.472.150">
    <property type="entry name" value="Glucose-regulated metallo-peptidase M90, N-terminal domain"/>
    <property type="match status" value="1"/>
</dbReference>
<evidence type="ECO:0000313" key="2">
    <source>
        <dbReference type="Proteomes" id="UP000603602"/>
    </source>
</evidence>
<accession>A0ABR9BAR2</accession>
<dbReference type="PANTHER" id="PTHR30164:SF2">
    <property type="entry name" value="PROTEIN MTFA"/>
    <property type="match status" value="1"/>
</dbReference>
<name>A0ABR9BAR2_9RHOO</name>
<dbReference type="InterPro" id="IPR042252">
    <property type="entry name" value="MtfA_N"/>
</dbReference>
<protein>
    <submittedName>
        <fullName evidence="1">Zinc-dependent peptidase</fullName>
    </submittedName>
</protein>
<proteinExistence type="predicted"/>
<dbReference type="InterPro" id="IPR010384">
    <property type="entry name" value="MtfA_fam"/>
</dbReference>
<dbReference type="Proteomes" id="UP000603602">
    <property type="component" value="Unassembled WGS sequence"/>
</dbReference>
<keyword evidence="2" id="KW-1185">Reference proteome</keyword>
<dbReference type="CDD" id="cd20169">
    <property type="entry name" value="Peptidase_M90_mtfA"/>
    <property type="match status" value="1"/>
</dbReference>
<sequence length="256" mass="29147">MFGWLRRLLARPQPQATVPERLWQRVERRLPFLDFLPAADRQRLRDMAIEFLRDKQFHGAHGFAVTDEIMLGIALQACLPVLNIGLQAYRGWVGIVVYPGDFVIPRQVMDEDGVMHEYDDEVLGEAWEGGPVLVSWFDEDEAPEGVNVVIHEFAHKLDMENGGVDGFPPLPAHMSRKAWSEAFGNAYERFCEQVDEDEDTVLDPYAAEHPGEFFAVASESFFLDPHGLLETFPEVYRQLAAYYRLDPAHAGEQTGR</sequence>
<reference evidence="2" key="1">
    <citation type="submission" date="2023-07" db="EMBL/GenBank/DDBJ databases">
        <title>Thauera sp. CAU 1555 isolated from sand of Yaerae Beach.</title>
        <authorList>
            <person name="Kim W."/>
        </authorList>
    </citation>
    <scope>NUCLEOTIDE SEQUENCE [LARGE SCALE GENOMIC DNA]</scope>
    <source>
        <strain evidence="2">CAU 1555</strain>
    </source>
</reference>
<dbReference type="InterPro" id="IPR024079">
    <property type="entry name" value="MetalloPept_cat_dom_sf"/>
</dbReference>